<evidence type="ECO:0000313" key="4">
    <source>
        <dbReference type="EMBL" id="CAI9088261.1"/>
    </source>
</evidence>
<keyword evidence="5" id="KW-1185">Reference proteome</keyword>
<dbReference type="Pfam" id="PF11443">
    <property type="entry name" value="DUF2828"/>
    <property type="match status" value="2"/>
</dbReference>
<dbReference type="InterPro" id="IPR056690">
    <property type="entry name" value="DUF7788"/>
</dbReference>
<feature type="coiled-coil region" evidence="1">
    <location>
        <begin position="52"/>
        <end position="79"/>
    </location>
</feature>
<reference evidence="4" key="1">
    <citation type="submission" date="2023-03" db="EMBL/GenBank/DDBJ databases">
        <authorList>
            <person name="Julca I."/>
        </authorList>
    </citation>
    <scope>NUCLEOTIDE SEQUENCE</scope>
</reference>
<organism evidence="4 5">
    <name type="scientific">Oldenlandia corymbosa var. corymbosa</name>
    <dbReference type="NCBI Taxonomy" id="529605"/>
    <lineage>
        <taxon>Eukaryota</taxon>
        <taxon>Viridiplantae</taxon>
        <taxon>Streptophyta</taxon>
        <taxon>Embryophyta</taxon>
        <taxon>Tracheophyta</taxon>
        <taxon>Spermatophyta</taxon>
        <taxon>Magnoliopsida</taxon>
        <taxon>eudicotyledons</taxon>
        <taxon>Gunneridae</taxon>
        <taxon>Pentapetalae</taxon>
        <taxon>asterids</taxon>
        <taxon>lamiids</taxon>
        <taxon>Gentianales</taxon>
        <taxon>Rubiaceae</taxon>
        <taxon>Rubioideae</taxon>
        <taxon>Spermacoceae</taxon>
        <taxon>Hedyotis-Oldenlandia complex</taxon>
        <taxon>Oldenlandia</taxon>
    </lineage>
</organism>
<proteinExistence type="predicted"/>
<feature type="domain" description="DUF7788" evidence="3">
    <location>
        <begin position="185"/>
        <end position="237"/>
    </location>
</feature>
<dbReference type="InterPro" id="IPR058580">
    <property type="entry name" value="DUF2828"/>
</dbReference>
<evidence type="ECO:0000259" key="2">
    <source>
        <dbReference type="Pfam" id="PF11443"/>
    </source>
</evidence>
<feature type="domain" description="DUF2828" evidence="2">
    <location>
        <begin position="89"/>
        <end position="183"/>
    </location>
</feature>
<accession>A0AAV1BY42</accession>
<dbReference type="EMBL" id="OX459118">
    <property type="protein sequence ID" value="CAI9088261.1"/>
    <property type="molecule type" value="Genomic_DNA"/>
</dbReference>
<dbReference type="PIRSF" id="PIRSF015417">
    <property type="entry name" value="T31B5_30_vWA"/>
    <property type="match status" value="1"/>
</dbReference>
<dbReference type="Proteomes" id="UP001161247">
    <property type="component" value="Chromosome 1"/>
</dbReference>
<dbReference type="InterPro" id="IPR011205">
    <property type="entry name" value="UCP015417_vWA"/>
</dbReference>
<sequence length="246" mass="27956">MAGFGYFKDFPEILHRLLEGPDVTLQDENSKRDIPTSSRSARIQANLRAQAIKKQDARIQRHAKQIEKAKKAVERYGSDPDYKFLHQRLPEVYIGANDWANIPYHRVASVAMKFYKEKFLFHDKERFQEYLNHVKVGKAKIAAGALLPHELIASMNMYGGASQVAELQWQRTVEDDLAKNGKLKNCLTISDVSASMIGLPMEVSMALGVLVSELSDEPCKGNLITFSENPTFREFEETVRKPRQIS</sequence>
<dbReference type="AlphaFoldDB" id="A0AAV1BY42"/>
<dbReference type="PANTHER" id="PTHR31373:SF17">
    <property type="entry name" value="OS06G0652100 PROTEIN"/>
    <property type="match status" value="1"/>
</dbReference>
<evidence type="ECO:0000313" key="5">
    <source>
        <dbReference type="Proteomes" id="UP001161247"/>
    </source>
</evidence>
<name>A0AAV1BY42_OLDCO</name>
<evidence type="ECO:0000259" key="3">
    <source>
        <dbReference type="Pfam" id="PF25043"/>
    </source>
</evidence>
<protein>
    <submittedName>
        <fullName evidence="4">OLC1v1022547C1</fullName>
    </submittedName>
</protein>
<keyword evidence="1" id="KW-0175">Coiled coil</keyword>
<gene>
    <name evidence="4" type="ORF">OLC1_LOCUS881</name>
</gene>
<dbReference type="Pfam" id="PF25043">
    <property type="entry name" value="DUF7788"/>
    <property type="match status" value="1"/>
</dbReference>
<feature type="domain" description="DUF2828" evidence="2">
    <location>
        <begin position="3"/>
        <end position="88"/>
    </location>
</feature>
<dbReference type="PANTHER" id="PTHR31373">
    <property type="entry name" value="OS06G0652100 PROTEIN"/>
    <property type="match status" value="1"/>
</dbReference>
<evidence type="ECO:0000256" key="1">
    <source>
        <dbReference type="SAM" id="Coils"/>
    </source>
</evidence>